<sequence length="458" mass="51623">MSILAEIIDRPPRREKLPEYNTFEDAVELFRTRKRILILTGAGVSVSCGIPDFRSKDGIYARLHVDFPDLPDPTAMFDIRYFIHNPAPFYDFAMEIFPGQFEPSISHKFIRQLEVNNQLLRNYTQNIDTLEKQAHIERVVECHGSFAKATCLNCSAKFDGDIIREDVMAKRVARCPRCTVGVIKPDIVFFGEDLGKHFHTQMAIDKDDVDLLVVIGSSLKVRPVSLIPFSVNPNVPQILINREPLSGYKADIELLGNCDEIIEDICLALGGQFVEMLEAHQSRMKERLNAAASGQKEASQSQSAASVCKRRRCITEEEFLQIMKRLEISENSGSDGDLDGVAVKRPRLEEMYERRYVPVAKHLPDHTYFQISANRAVFPGAELYYDLETGAICQPTSYRLAVDTVDMGTRAASCEPSVDVDSKISTKEFHQQLSADSYTEDEDTAIIDVIISICQIDE</sequence>
<accession>A0A0B1TC71</accession>
<dbReference type="GO" id="GO:0046872">
    <property type="term" value="F:metal ion binding"/>
    <property type="evidence" value="ECO:0007669"/>
    <property type="project" value="UniProtKB-KW"/>
</dbReference>
<dbReference type="GO" id="GO:0005637">
    <property type="term" value="C:nuclear inner membrane"/>
    <property type="evidence" value="ECO:0007669"/>
    <property type="project" value="TreeGrafter"/>
</dbReference>
<dbReference type="EMBL" id="KN551029">
    <property type="protein sequence ID" value="KHJ92955.1"/>
    <property type="molecule type" value="Genomic_DNA"/>
</dbReference>
<feature type="binding site" evidence="13">
    <location>
        <position position="175"/>
    </location>
    <ligand>
        <name>Zn(2+)</name>
        <dbReference type="ChEBI" id="CHEBI:29105"/>
    </ligand>
</feature>
<dbReference type="Pfam" id="PF02146">
    <property type="entry name" value="SIR2"/>
    <property type="match status" value="1"/>
</dbReference>
<evidence type="ECO:0000256" key="13">
    <source>
        <dbReference type="PROSITE-ProRule" id="PRU00236"/>
    </source>
</evidence>
<dbReference type="GO" id="GO:0033553">
    <property type="term" value="C:rDNA heterochromatin"/>
    <property type="evidence" value="ECO:0007669"/>
    <property type="project" value="TreeGrafter"/>
</dbReference>
<evidence type="ECO:0000256" key="9">
    <source>
        <dbReference type="ARBA" id="ARBA00023242"/>
    </source>
</evidence>
<evidence type="ECO:0000256" key="8">
    <source>
        <dbReference type="ARBA" id="ARBA00023027"/>
    </source>
</evidence>
<dbReference type="InterPro" id="IPR029035">
    <property type="entry name" value="DHS-like_NAD/FAD-binding_dom"/>
</dbReference>
<dbReference type="InterPro" id="IPR026591">
    <property type="entry name" value="Sirtuin_cat_small_dom_sf"/>
</dbReference>
<reference evidence="15 16" key="1">
    <citation type="submission" date="2014-03" db="EMBL/GenBank/DDBJ databases">
        <title>Draft genome of the hookworm Oesophagostomum dentatum.</title>
        <authorList>
            <person name="Mitreva M."/>
        </authorList>
    </citation>
    <scope>NUCLEOTIDE SEQUENCE [LARGE SCALE GENOMIC DNA]</scope>
    <source>
        <strain evidence="15 16">OD-Hann</strain>
    </source>
</reference>
<dbReference type="GO" id="GO:0070403">
    <property type="term" value="F:NAD+ binding"/>
    <property type="evidence" value="ECO:0007669"/>
    <property type="project" value="InterPro"/>
</dbReference>
<feature type="domain" description="Deacetylase sirtuin-type" evidence="14">
    <location>
        <begin position="16"/>
        <end position="280"/>
    </location>
</feature>
<evidence type="ECO:0000256" key="1">
    <source>
        <dbReference type="ARBA" id="ARBA00001947"/>
    </source>
</evidence>
<dbReference type="Proteomes" id="UP000053660">
    <property type="component" value="Unassembled WGS sequence"/>
</dbReference>
<evidence type="ECO:0000256" key="3">
    <source>
        <dbReference type="ARBA" id="ARBA00006924"/>
    </source>
</evidence>
<keyword evidence="5" id="KW-0808">Transferase</keyword>
<comment type="subcellular location">
    <subcellularLocation>
        <location evidence="2">Nucleus</location>
    </subcellularLocation>
</comment>
<protein>
    <recommendedName>
        <fullName evidence="10">NAD-dependent protein deacetylase sir-2.1</fullName>
        <ecNumber evidence="4">2.3.1.286</ecNumber>
    </recommendedName>
    <alternativeName>
        <fullName evidence="11">Protein sir-2.1</fullName>
    </alternativeName>
    <alternativeName>
        <fullName evidence="12">Regulatory protein SIR2 homolog 1</fullName>
    </alternativeName>
</protein>
<dbReference type="PANTHER" id="PTHR11085">
    <property type="entry name" value="NAD-DEPENDENT PROTEIN DEACYLASE SIRTUIN-5, MITOCHONDRIAL-RELATED"/>
    <property type="match status" value="1"/>
</dbReference>
<keyword evidence="9" id="KW-0539">Nucleus</keyword>
<keyword evidence="7 13" id="KW-0862">Zinc</keyword>
<dbReference type="AlphaFoldDB" id="A0A0B1TC71"/>
<dbReference type="InterPro" id="IPR026590">
    <property type="entry name" value="Ssirtuin_cat_dom"/>
</dbReference>
<dbReference type="SUPFAM" id="SSF52467">
    <property type="entry name" value="DHS-like NAD/FAD-binding domain"/>
    <property type="match status" value="1"/>
</dbReference>
<comment type="cofactor">
    <cofactor evidence="1">
        <name>Zn(2+)</name>
        <dbReference type="ChEBI" id="CHEBI:29105"/>
    </cofactor>
</comment>
<dbReference type="GO" id="GO:0017136">
    <property type="term" value="F:histone deacetylase activity, NAD-dependent"/>
    <property type="evidence" value="ECO:0007669"/>
    <property type="project" value="TreeGrafter"/>
</dbReference>
<dbReference type="FunFam" id="3.30.1600.10:FF:000013">
    <property type="entry name" value="NAD-dependent protein deacetylase sirtuin-1"/>
    <property type="match status" value="1"/>
</dbReference>
<evidence type="ECO:0000256" key="7">
    <source>
        <dbReference type="ARBA" id="ARBA00022833"/>
    </source>
</evidence>
<dbReference type="PROSITE" id="PS50305">
    <property type="entry name" value="SIRTUIN"/>
    <property type="match status" value="1"/>
</dbReference>
<evidence type="ECO:0000256" key="11">
    <source>
        <dbReference type="ARBA" id="ARBA00075618"/>
    </source>
</evidence>
<dbReference type="GO" id="GO:0002039">
    <property type="term" value="F:p53 binding"/>
    <property type="evidence" value="ECO:0007669"/>
    <property type="project" value="TreeGrafter"/>
</dbReference>
<keyword evidence="8" id="KW-0520">NAD</keyword>
<evidence type="ECO:0000256" key="6">
    <source>
        <dbReference type="ARBA" id="ARBA00022723"/>
    </source>
</evidence>
<dbReference type="Gene3D" id="3.30.1600.10">
    <property type="entry name" value="SIR2/SIRT2 'Small Domain"/>
    <property type="match status" value="1"/>
</dbReference>
<name>A0A0B1TC71_OESDE</name>
<dbReference type="OrthoDB" id="424302at2759"/>
<feature type="binding site" evidence="13">
    <location>
        <position position="154"/>
    </location>
    <ligand>
        <name>Zn(2+)</name>
        <dbReference type="ChEBI" id="CHEBI:29105"/>
    </ligand>
</feature>
<dbReference type="InterPro" id="IPR050134">
    <property type="entry name" value="NAD-dep_sirtuin_deacylases"/>
</dbReference>
<feature type="active site" description="Proton acceptor" evidence="13">
    <location>
        <position position="143"/>
    </location>
</feature>
<evidence type="ECO:0000256" key="10">
    <source>
        <dbReference type="ARBA" id="ARBA00068847"/>
    </source>
</evidence>
<dbReference type="InterPro" id="IPR003000">
    <property type="entry name" value="Sirtuin"/>
</dbReference>
<gene>
    <name evidence="15" type="ORF">OESDEN_07143</name>
</gene>
<dbReference type="GO" id="GO:0003714">
    <property type="term" value="F:transcription corepressor activity"/>
    <property type="evidence" value="ECO:0007669"/>
    <property type="project" value="TreeGrafter"/>
</dbReference>
<organism evidence="15 16">
    <name type="scientific">Oesophagostomum dentatum</name>
    <name type="common">Nodular worm</name>
    <dbReference type="NCBI Taxonomy" id="61180"/>
    <lineage>
        <taxon>Eukaryota</taxon>
        <taxon>Metazoa</taxon>
        <taxon>Ecdysozoa</taxon>
        <taxon>Nematoda</taxon>
        <taxon>Chromadorea</taxon>
        <taxon>Rhabditida</taxon>
        <taxon>Rhabditina</taxon>
        <taxon>Rhabditomorpha</taxon>
        <taxon>Strongyloidea</taxon>
        <taxon>Strongylidae</taxon>
        <taxon>Oesophagostomum</taxon>
    </lineage>
</organism>
<feature type="binding site" evidence="13">
    <location>
        <position position="151"/>
    </location>
    <ligand>
        <name>Zn(2+)</name>
        <dbReference type="ChEBI" id="CHEBI:29105"/>
    </ligand>
</feature>
<comment type="similarity">
    <text evidence="3">Belongs to the sirtuin family. Class I subfamily.</text>
</comment>
<dbReference type="Gene3D" id="3.40.50.1220">
    <property type="entry name" value="TPP-binding domain"/>
    <property type="match status" value="1"/>
</dbReference>
<evidence type="ECO:0000256" key="2">
    <source>
        <dbReference type="ARBA" id="ARBA00004123"/>
    </source>
</evidence>
<evidence type="ECO:0000256" key="12">
    <source>
        <dbReference type="ARBA" id="ARBA00083601"/>
    </source>
</evidence>
<proteinExistence type="inferred from homology"/>
<dbReference type="EC" id="2.3.1.286" evidence="4"/>
<feature type="binding site" evidence="13">
    <location>
        <position position="178"/>
    </location>
    <ligand>
        <name>Zn(2+)</name>
        <dbReference type="ChEBI" id="CHEBI:29105"/>
    </ligand>
</feature>
<keyword evidence="16" id="KW-1185">Reference proteome</keyword>
<dbReference type="GO" id="GO:0005654">
    <property type="term" value="C:nucleoplasm"/>
    <property type="evidence" value="ECO:0007669"/>
    <property type="project" value="TreeGrafter"/>
</dbReference>
<keyword evidence="6 13" id="KW-0479">Metal-binding</keyword>
<evidence type="ECO:0000313" key="15">
    <source>
        <dbReference type="EMBL" id="KHJ92955.1"/>
    </source>
</evidence>
<evidence type="ECO:0000259" key="14">
    <source>
        <dbReference type="PROSITE" id="PS50305"/>
    </source>
</evidence>
<evidence type="ECO:0000256" key="5">
    <source>
        <dbReference type="ARBA" id="ARBA00022679"/>
    </source>
</evidence>
<dbReference type="PANTHER" id="PTHR11085:SF9">
    <property type="entry name" value="NAD-DEPENDENT PROTEIN DEACETYLASE SIRTUIN-1"/>
    <property type="match status" value="1"/>
</dbReference>
<evidence type="ECO:0000313" key="16">
    <source>
        <dbReference type="Proteomes" id="UP000053660"/>
    </source>
</evidence>
<evidence type="ECO:0000256" key="4">
    <source>
        <dbReference type="ARBA" id="ARBA00012928"/>
    </source>
</evidence>